<evidence type="ECO:0000256" key="6">
    <source>
        <dbReference type="ARBA" id="ARBA00023329"/>
    </source>
</evidence>
<keyword evidence="3 7" id="KW-0072">Autophagy</keyword>
<keyword evidence="5" id="KW-0449">Lipoprotein</keyword>
<gene>
    <name evidence="8" type="primary">ATG8_0</name>
    <name evidence="8" type="ORF">A0J61_04065</name>
</gene>
<dbReference type="AlphaFoldDB" id="A0A1C7NKQ3"/>
<evidence type="ECO:0000256" key="4">
    <source>
        <dbReference type="ARBA" id="ARBA00023136"/>
    </source>
</evidence>
<dbReference type="PANTHER" id="PTHR10969">
    <property type="entry name" value="MICROTUBULE-ASSOCIATED PROTEINS 1A/1B LIGHT CHAIN 3-RELATED"/>
    <property type="match status" value="1"/>
</dbReference>
<evidence type="ECO:0000256" key="3">
    <source>
        <dbReference type="ARBA" id="ARBA00023006"/>
    </source>
</evidence>
<dbReference type="SUPFAM" id="SSF54236">
    <property type="entry name" value="Ubiquitin-like"/>
    <property type="match status" value="1"/>
</dbReference>
<name>A0A1C7NKQ3_9FUNG</name>
<keyword evidence="4" id="KW-0472">Membrane</keyword>
<dbReference type="InterPro" id="IPR004241">
    <property type="entry name" value="Atg8-like"/>
</dbReference>
<evidence type="ECO:0000256" key="5">
    <source>
        <dbReference type="ARBA" id="ARBA00023288"/>
    </source>
</evidence>
<dbReference type="Pfam" id="PF02991">
    <property type="entry name" value="ATG8"/>
    <property type="match status" value="1"/>
</dbReference>
<dbReference type="STRING" id="101091.A0A1C7NKQ3"/>
<dbReference type="Gene3D" id="3.10.20.90">
    <property type="entry name" value="Phosphatidylinositol 3-kinase Catalytic Subunit, Chain A, domain 1"/>
    <property type="match status" value="1"/>
</dbReference>
<dbReference type="Proteomes" id="UP000093000">
    <property type="component" value="Unassembled WGS sequence"/>
</dbReference>
<evidence type="ECO:0000313" key="8">
    <source>
        <dbReference type="EMBL" id="OBZ87884.1"/>
    </source>
</evidence>
<organism evidence="8 9">
    <name type="scientific">Choanephora cucurbitarum</name>
    <dbReference type="NCBI Taxonomy" id="101091"/>
    <lineage>
        <taxon>Eukaryota</taxon>
        <taxon>Fungi</taxon>
        <taxon>Fungi incertae sedis</taxon>
        <taxon>Mucoromycota</taxon>
        <taxon>Mucoromycotina</taxon>
        <taxon>Mucoromycetes</taxon>
        <taxon>Mucorales</taxon>
        <taxon>Mucorineae</taxon>
        <taxon>Choanephoraceae</taxon>
        <taxon>Choanephoroideae</taxon>
        <taxon>Choanephora</taxon>
    </lineage>
</organism>
<dbReference type="EMBL" id="LUGH01000191">
    <property type="protein sequence ID" value="OBZ87884.1"/>
    <property type="molecule type" value="Genomic_DNA"/>
</dbReference>
<evidence type="ECO:0000313" key="9">
    <source>
        <dbReference type="Proteomes" id="UP000093000"/>
    </source>
</evidence>
<sequence>MGFKEDYSFELRKAEATRIKNKFVDRVPVVCQRIERNKAPLLKKKRYLVPKDFTLGQFIHVIRQRIQLSHEHALFIFINDSIVPVMSGKR</sequence>
<comment type="subcellular location">
    <subcellularLocation>
        <location evidence="1">Cytoplasmic vesicle</location>
        <location evidence="1">Autophagosome membrane</location>
        <topology evidence="1">Lipid-anchor</topology>
    </subcellularLocation>
</comment>
<protein>
    <recommendedName>
        <fullName evidence="7">Autophagy-related protein</fullName>
    </recommendedName>
</protein>
<keyword evidence="6" id="KW-0968">Cytoplasmic vesicle</keyword>
<keyword evidence="9" id="KW-1185">Reference proteome</keyword>
<evidence type="ECO:0000256" key="1">
    <source>
        <dbReference type="ARBA" id="ARBA00004512"/>
    </source>
</evidence>
<comment type="similarity">
    <text evidence="2 7">Belongs to the ATG8 family.</text>
</comment>
<dbReference type="InterPro" id="IPR029071">
    <property type="entry name" value="Ubiquitin-like_domsf"/>
</dbReference>
<proteinExistence type="inferred from homology"/>
<dbReference type="InParanoid" id="A0A1C7NKQ3"/>
<reference evidence="8 9" key="1">
    <citation type="submission" date="2016-03" db="EMBL/GenBank/DDBJ databases">
        <title>Choanephora cucurbitarum.</title>
        <authorList>
            <person name="Min B."/>
            <person name="Park H."/>
            <person name="Park J.-H."/>
            <person name="Shin H.-D."/>
            <person name="Choi I.-G."/>
        </authorList>
    </citation>
    <scope>NUCLEOTIDE SEQUENCE [LARGE SCALE GENOMIC DNA]</scope>
    <source>
        <strain evidence="8 9">KUS-F28377</strain>
    </source>
</reference>
<comment type="caution">
    <text evidence="8">The sequence shown here is derived from an EMBL/GenBank/DDBJ whole genome shotgun (WGS) entry which is preliminary data.</text>
</comment>
<dbReference type="GO" id="GO:0006914">
    <property type="term" value="P:autophagy"/>
    <property type="evidence" value="ECO:0007669"/>
    <property type="project" value="UniProtKB-KW"/>
</dbReference>
<dbReference type="OrthoDB" id="6738456at2759"/>
<evidence type="ECO:0000256" key="2">
    <source>
        <dbReference type="ARBA" id="ARBA00007293"/>
    </source>
</evidence>
<evidence type="ECO:0000256" key="7">
    <source>
        <dbReference type="RuleBase" id="RU004384"/>
    </source>
</evidence>
<accession>A0A1C7NKQ3</accession>
<dbReference type="GO" id="GO:0031410">
    <property type="term" value="C:cytoplasmic vesicle"/>
    <property type="evidence" value="ECO:0007669"/>
    <property type="project" value="UniProtKB-KW"/>
</dbReference>
<dbReference type="GO" id="GO:0000421">
    <property type="term" value="C:autophagosome membrane"/>
    <property type="evidence" value="ECO:0007669"/>
    <property type="project" value="UniProtKB-SubCell"/>
</dbReference>